<dbReference type="Proteomes" id="UP000533080">
    <property type="component" value="Unassembled WGS sequence"/>
</dbReference>
<gene>
    <name evidence="2" type="ORF">HNV28_02305</name>
</gene>
<comment type="caution">
    <text evidence="2">The sequence shown here is derived from an EMBL/GenBank/DDBJ whole genome shotgun (WGS) entry which is preliminary data.</text>
</comment>
<sequence length="259" mass="27286">MSDAGRHLDARNLRALQDKSPDEVAYFADHLSRPCEVCEAFLEGADAEPAFGLDALADEALGALTPAREDALGWARLRRRLFAPRRVWFSGAVAVAVAAVVTLAVHPELLTGSRAGPSQRLKGGAVMSLELTAVAQLPDGSLRAVTEDAVLPSGAVVLVRYRSSEVADALLALESPDGPAQMLGGYTLQVGTHDLSEEGELAGVSLEGEQGPRALVLAAWPRGPSSEAARSAALAQRQVPEEATQARLRLRVEPGYVVP</sequence>
<keyword evidence="1" id="KW-1133">Transmembrane helix</keyword>
<proteinExistence type="predicted"/>
<protein>
    <submittedName>
        <fullName evidence="2">Uncharacterized protein</fullName>
    </submittedName>
</protein>
<evidence type="ECO:0000313" key="3">
    <source>
        <dbReference type="Proteomes" id="UP000533080"/>
    </source>
</evidence>
<reference evidence="2 3" key="1">
    <citation type="submission" date="2020-05" db="EMBL/GenBank/DDBJ databases">
        <authorList>
            <person name="Whitworth D."/>
        </authorList>
    </citation>
    <scope>NUCLEOTIDE SEQUENCE [LARGE SCALE GENOMIC DNA]</scope>
    <source>
        <strain evidence="2 3">AM005</strain>
    </source>
</reference>
<keyword evidence="1" id="KW-0472">Membrane</keyword>
<name>A0A7Y4IEJ1_MYXXA</name>
<dbReference type="AlphaFoldDB" id="A0A7Y4IEJ1"/>
<keyword evidence="1" id="KW-0812">Transmembrane</keyword>
<dbReference type="EMBL" id="JABFNT010000006">
    <property type="protein sequence ID" value="NOJ77200.1"/>
    <property type="molecule type" value="Genomic_DNA"/>
</dbReference>
<evidence type="ECO:0000256" key="1">
    <source>
        <dbReference type="SAM" id="Phobius"/>
    </source>
</evidence>
<feature type="transmembrane region" description="Helical" evidence="1">
    <location>
        <begin position="87"/>
        <end position="105"/>
    </location>
</feature>
<accession>A0A7Y4IEJ1</accession>
<dbReference type="RefSeq" id="WP_171439721.1">
    <property type="nucleotide sequence ID" value="NZ_JABFNS010000058.1"/>
</dbReference>
<organism evidence="2 3">
    <name type="scientific">Myxococcus xanthus</name>
    <dbReference type="NCBI Taxonomy" id="34"/>
    <lineage>
        <taxon>Bacteria</taxon>
        <taxon>Pseudomonadati</taxon>
        <taxon>Myxococcota</taxon>
        <taxon>Myxococcia</taxon>
        <taxon>Myxococcales</taxon>
        <taxon>Cystobacterineae</taxon>
        <taxon>Myxococcaceae</taxon>
        <taxon>Myxococcus</taxon>
    </lineage>
</organism>
<evidence type="ECO:0000313" key="2">
    <source>
        <dbReference type="EMBL" id="NOJ77200.1"/>
    </source>
</evidence>